<comment type="caution">
    <text evidence="2">The sequence shown here is derived from an EMBL/GenBank/DDBJ whole genome shotgun (WGS) entry which is preliminary data.</text>
</comment>
<protein>
    <recommendedName>
        <fullName evidence="1">Ras-GAP domain-containing protein</fullName>
    </recommendedName>
</protein>
<gene>
    <name evidence="2" type="ORF">M9Y10_013623</name>
</gene>
<dbReference type="PROSITE" id="PS50018">
    <property type="entry name" value="RAS_GTPASE_ACTIV_2"/>
    <property type="match status" value="1"/>
</dbReference>
<dbReference type="InterPro" id="IPR001936">
    <property type="entry name" value="RasGAP_dom"/>
</dbReference>
<organism evidence="2 3">
    <name type="scientific">Tritrichomonas musculus</name>
    <dbReference type="NCBI Taxonomy" id="1915356"/>
    <lineage>
        <taxon>Eukaryota</taxon>
        <taxon>Metamonada</taxon>
        <taxon>Parabasalia</taxon>
        <taxon>Tritrichomonadida</taxon>
        <taxon>Tritrichomonadidae</taxon>
        <taxon>Tritrichomonas</taxon>
    </lineage>
</organism>
<name>A0ABR2KXA0_9EUKA</name>
<dbReference type="CDD" id="cd04519">
    <property type="entry name" value="RasGAP"/>
    <property type="match status" value="1"/>
</dbReference>
<evidence type="ECO:0000259" key="1">
    <source>
        <dbReference type="PROSITE" id="PS50018"/>
    </source>
</evidence>
<dbReference type="InterPro" id="IPR008936">
    <property type="entry name" value="Rho_GTPase_activation_prot"/>
</dbReference>
<dbReference type="Proteomes" id="UP001470230">
    <property type="component" value="Unassembled WGS sequence"/>
</dbReference>
<dbReference type="EMBL" id="JAPFFF010000002">
    <property type="protein sequence ID" value="KAK8895739.1"/>
    <property type="molecule type" value="Genomic_DNA"/>
</dbReference>
<feature type="domain" description="Ras-GAP" evidence="1">
    <location>
        <begin position="285"/>
        <end position="507"/>
    </location>
</feature>
<dbReference type="Gene3D" id="1.10.506.10">
    <property type="entry name" value="GTPase Activation - p120gap, domain 1"/>
    <property type="match status" value="1"/>
</dbReference>
<dbReference type="SUPFAM" id="SSF48350">
    <property type="entry name" value="GTPase activation domain, GAP"/>
    <property type="match status" value="1"/>
</dbReference>
<accession>A0ABR2KXA0</accession>
<evidence type="ECO:0000313" key="3">
    <source>
        <dbReference type="Proteomes" id="UP001470230"/>
    </source>
</evidence>
<reference evidence="2 3" key="1">
    <citation type="submission" date="2024-04" db="EMBL/GenBank/DDBJ databases">
        <title>Tritrichomonas musculus Genome.</title>
        <authorList>
            <person name="Alves-Ferreira E."/>
            <person name="Grigg M."/>
            <person name="Lorenzi H."/>
            <person name="Galac M."/>
        </authorList>
    </citation>
    <scope>NUCLEOTIDE SEQUENCE [LARGE SCALE GENOMIC DNA]</scope>
    <source>
        <strain evidence="2 3">EAF2021</strain>
    </source>
</reference>
<evidence type="ECO:0000313" key="2">
    <source>
        <dbReference type="EMBL" id="KAK8895739.1"/>
    </source>
</evidence>
<sequence>MCDTFLPFLLKDHFFQDKEGELENEQPSIEPPRLSLNSPFTKFKPSSDFPTFLKILYDFHESPGCENLYVESNKVPQKAQASIQTLSDMMHLIIPYKLIETTANVAVVDHRTFKQFLSPEQYYYFILIHNHFITLRNSQKYYASKELKLKLFERFLQFLTPIELLNKPSFPLVSQVKIISKNNTLFKKKGCIYMAYFDNNNILLFSDPDSTTTVKATMQKVEAKDKSLTLNTGDPKNLLTITFSNSPKFNFEKLFIPFDIPPFFAPDNLFPVSEAIINACQSFSSNDALSPALLEYFAKMFLTHDFNFSTTLISQLHKDTKQSDKLLRSISVLFSMYGQRLRLIKLISYIEISTNIKTPDEIFRHNTYTSCITEIINNELTDFYNTTMSSIIIYIAKEETFNAQDPTENDIQQIDRLLEGFWKVMMPSVDQIPVIVRSLLRYHRLLCETFFGKKELNHRALAGFFLLRLIVSSFSNWKKVGMKEADLTPDEWKKARQFSKILMYLATLDVQIAKVNESSEIFKPILMKHAPNMINFFEKVTEVNGNVEYIETKYNLGDLADAIITIKNFVAEKADQIRSSIPKEFHSSMFLFEAITSFNSYNF</sequence>
<proteinExistence type="predicted"/>
<keyword evidence="3" id="KW-1185">Reference proteome</keyword>